<dbReference type="HOGENOM" id="CLU_048592_0_0_1"/>
<dbReference type="Proteomes" id="UP000002605">
    <property type="component" value="Chromosome 6"/>
</dbReference>
<gene>
    <name evidence="2" type="ordered locus">Cd36_64550</name>
    <name evidence="3" type="ORF">CD36_64550</name>
</gene>
<reference evidence="3 4" key="1">
    <citation type="journal article" date="2009" name="Genome Res.">
        <title>Comparative genomics of the fungal pathogens Candida dubliniensis and Candida albicans.</title>
        <authorList>
            <person name="Jackson A.P."/>
            <person name="Gamble J.A."/>
            <person name="Yeomans T."/>
            <person name="Moran G.P."/>
            <person name="Saunders D."/>
            <person name="Harris D."/>
            <person name="Aslett M."/>
            <person name="Barrell J.F."/>
            <person name="Butler G."/>
            <person name="Citiulo F."/>
            <person name="Coleman D.C."/>
            <person name="de Groot P.W.J."/>
            <person name="Goodwin T.J."/>
            <person name="Quail M.A."/>
            <person name="McQuillan J."/>
            <person name="Munro C.A."/>
            <person name="Pain A."/>
            <person name="Poulter R.T."/>
            <person name="Rajandream M.A."/>
            <person name="Renauld H."/>
            <person name="Spiering M.J."/>
            <person name="Tivey A."/>
            <person name="Gow N.A.R."/>
            <person name="Barrell B."/>
            <person name="Sullivan D.J."/>
            <person name="Berriman M."/>
        </authorList>
    </citation>
    <scope>NUCLEOTIDE SEQUENCE [LARGE SCALE GENOMIC DNA]</scope>
    <source>
        <strain evidence="4">CD36 / ATCC MYA-646 / CBS 7987 / NCPF 3949 / NRRL Y-17841</strain>
    </source>
</reference>
<dbReference type="VEuPathDB" id="FungiDB:CD36_64550"/>
<organism evidence="3 4">
    <name type="scientific">Candida dubliniensis (strain CD36 / ATCC MYA-646 / CBS 7987 / NCPF 3949 / NRRL Y-17841)</name>
    <name type="common">Yeast</name>
    <dbReference type="NCBI Taxonomy" id="573826"/>
    <lineage>
        <taxon>Eukaryota</taxon>
        <taxon>Fungi</taxon>
        <taxon>Dikarya</taxon>
        <taxon>Ascomycota</taxon>
        <taxon>Saccharomycotina</taxon>
        <taxon>Pichiomycetes</taxon>
        <taxon>Debaryomycetaceae</taxon>
        <taxon>Candida/Lodderomyces clade</taxon>
        <taxon>Candida</taxon>
    </lineage>
</organism>
<dbReference type="KEGG" id="cdu:CD36_64550"/>
<evidence type="ECO:0000313" key="3">
    <source>
        <dbReference type="EMBL" id="CAX41323.1"/>
    </source>
</evidence>
<evidence type="ECO:0000256" key="1">
    <source>
        <dbReference type="SAM" id="MobiDB-lite"/>
    </source>
</evidence>
<protein>
    <submittedName>
        <fullName evidence="3">Uncharacterized protein</fullName>
    </submittedName>
</protein>
<accession>B9WJA1</accession>
<keyword evidence="4" id="KW-1185">Reference proteome</keyword>
<evidence type="ECO:0000313" key="4">
    <source>
        <dbReference type="Proteomes" id="UP000002605"/>
    </source>
</evidence>
<proteinExistence type="predicted"/>
<dbReference type="RefSeq" id="XP_002421163.1">
    <property type="nucleotide sequence ID" value="XM_002421118.1"/>
</dbReference>
<dbReference type="CGD" id="CAL0000165493">
    <property type="gene designation" value="Cd36_64550"/>
</dbReference>
<dbReference type="OrthoDB" id="4025093at2759"/>
<feature type="region of interest" description="Disordered" evidence="1">
    <location>
        <begin position="185"/>
        <end position="206"/>
    </location>
</feature>
<sequence length="454" mass="53808">MSPSDLLIELSEFINTDNYQMKLKNILISKFLLKFPIEIIYKILFYVPDLYLLVFFSINLKTINCNKISIKDLEDYIFNNINNNKIIYLDLKPLIDINSINYQTLEDLLIFKKIDFRFLDKFQFYYHSLNIKNWQFPLFMSPFIIRFINKDKTKVEIDDWNRILLDGMELGLGLGLDLDSTATATTTSTSTSTTSTSTTTTTTTTTTINNNSHMIIRGLHHMITKPITTPATTTTTTTTTNTTNTSNSFSPFIPDVKQFSLIIQNLKNKIPGFNQWQINQQEIFFLNIKNTNFQFTLKGIDENCWFKHYNFTKLYLKTYYLYQDDYKLNKLFNFNNLIKLTIDFGQSPLNFIPHWFQFIKNLLNLEIFNLNIGKISLIDIGLIVLKLNQLIEFNLKTFKYWTQIFWKWLIIKLINQRKHRKHQKYQKQKSKTNNQNLNPNKTKEFKFTLQFIDD</sequence>
<dbReference type="EMBL" id="FM992693">
    <property type="protein sequence ID" value="CAX41323.1"/>
    <property type="molecule type" value="Genomic_DNA"/>
</dbReference>
<name>B9WJA1_CANDC</name>
<evidence type="ECO:0000313" key="2">
    <source>
        <dbReference type="CGD" id="CAL0000165493"/>
    </source>
</evidence>
<dbReference type="AlphaFoldDB" id="B9WJA1"/>
<dbReference type="GeneID" id="8048935"/>